<evidence type="ECO:0000313" key="6">
    <source>
        <dbReference type="Proteomes" id="UP000037069"/>
    </source>
</evidence>
<proteinExistence type="predicted"/>
<keyword evidence="6" id="KW-1185">Reference proteome</keyword>
<feature type="compositionally biased region" description="Polar residues" evidence="4">
    <location>
        <begin position="473"/>
        <end position="489"/>
    </location>
</feature>
<evidence type="ECO:0000256" key="4">
    <source>
        <dbReference type="SAM" id="MobiDB-lite"/>
    </source>
</evidence>
<feature type="compositionally biased region" description="Acidic residues" evidence="4">
    <location>
        <begin position="553"/>
        <end position="568"/>
    </location>
</feature>
<dbReference type="GO" id="GO:0036064">
    <property type="term" value="C:ciliary basal body"/>
    <property type="evidence" value="ECO:0007669"/>
    <property type="project" value="TreeGrafter"/>
</dbReference>
<dbReference type="Pfam" id="PF03133">
    <property type="entry name" value="TTL"/>
    <property type="match status" value="1"/>
</dbReference>
<dbReference type="PANTHER" id="PTHR12241:SF162">
    <property type="entry name" value="TUBULIN MONOGLUTAMYLASE TTLL4"/>
    <property type="match status" value="1"/>
</dbReference>
<feature type="compositionally biased region" description="Polar residues" evidence="4">
    <location>
        <begin position="448"/>
        <end position="458"/>
    </location>
</feature>
<dbReference type="InterPro" id="IPR004344">
    <property type="entry name" value="TTL/TTLL_fam"/>
</dbReference>
<organism evidence="5 6">
    <name type="scientific">Lucilia cuprina</name>
    <name type="common">Green bottle fly</name>
    <name type="synonym">Australian sheep blowfly</name>
    <dbReference type="NCBI Taxonomy" id="7375"/>
    <lineage>
        <taxon>Eukaryota</taxon>
        <taxon>Metazoa</taxon>
        <taxon>Ecdysozoa</taxon>
        <taxon>Arthropoda</taxon>
        <taxon>Hexapoda</taxon>
        <taxon>Insecta</taxon>
        <taxon>Pterygota</taxon>
        <taxon>Neoptera</taxon>
        <taxon>Endopterygota</taxon>
        <taxon>Diptera</taxon>
        <taxon>Brachycera</taxon>
        <taxon>Muscomorpha</taxon>
        <taxon>Oestroidea</taxon>
        <taxon>Calliphoridae</taxon>
        <taxon>Luciliinae</taxon>
        <taxon>Lucilia</taxon>
    </lineage>
</organism>
<evidence type="ECO:0008006" key="7">
    <source>
        <dbReference type="Google" id="ProtNLM"/>
    </source>
</evidence>
<name>A0A0L0C7R1_LUCCU</name>
<feature type="region of interest" description="Disordered" evidence="4">
    <location>
        <begin position="113"/>
        <end position="138"/>
    </location>
</feature>
<feature type="region of interest" description="Disordered" evidence="4">
    <location>
        <begin position="445"/>
        <end position="496"/>
    </location>
</feature>
<sequence>MNKPRKGDMYSKYNTESEFHQRRSFQVKENDSYYVLNGKNIVNDSSFSQSLNASIGKDENVMKMPKRFQQEVFNQQMTYDYENDRGLEDDFDLLPKSPVSRYRTYKLSYQHHNDHHRVSEYQQHQKQEHQYRQGQQSLHRDNQNDQNYYYHYAKKSAYEDVYCSQSIPPFCVHQSSVNKLFNNNNNDNNYYKKYGDRFIGEKHDHQPLPTTECLQLKSSDKSFPKFAGEQHYQHYYSYFYNQNSPSSKLVSSVGRGRKLPITSRMPFSKKNVHSAESQLIAKYDLISVEANNLVPNNNDCENTPRANYNYVLREKTANNNNEIDAFENGNWHFESNDVAQVKNAGGDYLDLKPFDVHEYNSNSFCKEDSKTTLFLEQLKNKRKLRTNSGENGANFGYNSQISIEEMVNVVENENASNVYESAKRQQNQQSINVKDETTHRHVKLPVTPTKSKGNTSAKKCSPPPKNRRVLIYNIQSPRLSRLSTSNTRLQRSKFKIHNETKDYNKTATGATSCENKNDADYIQVLNSVSHKKNCDSSKQSDGNKNDDHLNGNNDDDNSDVDDDDDFDNVSDFGTSSDSDISSDSEEGYRSYAYKLTHSLDVVSTSPSVESSINSESESLDNPDALLVPSLFPNVPPYLAFSSNTKKGPEVPSDLYRILKWRVTNVMPRVVRSILANSGMRLLKKTNDWMGVWGKHMKSPCFKTIRPYQKINHLPGSFKIGRKDSCWKNLVKLMAKHGKKDFGFMPKTYIIPNDLKQLRKSWPKYAQKNVKWIIKPPASARGTGIRVVDRWAQIPKRKPLIVQKYIERPLLINGITSINPLRVYMYHNGLARFASVKYSDKSDTLNDRCMHLTNYSINKFSSNYSKNEDVNACHGHKWTIKSLWTYLGSRGVRTDLLWSALKSLVLRTILAGENSINNMIRANVESKYSCFELFGFDVLLDADLVPWLLEVNISPSLHSELPLDSHVKAPLVQSVLNTALYNIPPKIPIERQREIAMEMSLPPGPICYDKRMYINYLSRAEKIKHNTFTRKSMEDRDEYVNGILEHLTPDDVRCLVIAEDELARCSPLERIFPTIDTYKYLKYTEAPRYYNRLLDAWESRYANNRTEGIHLLRQYCEDQYHLQVPQIPTKKPLNYRTRAMMKNRHTRSALTIAASSNKWRELRRKIQITHINNMISSNNTKCNDLLFEHNKSEEDEMTEEEITNEI</sequence>
<dbReference type="Gene3D" id="3.30.470.20">
    <property type="entry name" value="ATP-grasp fold, B domain"/>
    <property type="match status" value="1"/>
</dbReference>
<dbReference type="AlphaFoldDB" id="A0A0L0C7R1"/>
<dbReference type="SUPFAM" id="SSF56059">
    <property type="entry name" value="Glutathione synthetase ATP-binding domain-like"/>
    <property type="match status" value="1"/>
</dbReference>
<keyword evidence="1" id="KW-0436">Ligase</keyword>
<dbReference type="GO" id="GO:0005524">
    <property type="term" value="F:ATP binding"/>
    <property type="evidence" value="ECO:0007669"/>
    <property type="project" value="UniProtKB-KW"/>
</dbReference>
<feature type="compositionally biased region" description="Low complexity" evidence="4">
    <location>
        <begin position="569"/>
        <end position="579"/>
    </location>
</feature>
<gene>
    <name evidence="5" type="ORF">FF38_13996</name>
</gene>
<protein>
    <recommendedName>
        <fullName evidence="7">Tubulin polyglutamylase TTLL4</fullName>
    </recommendedName>
</protein>
<evidence type="ECO:0000256" key="2">
    <source>
        <dbReference type="ARBA" id="ARBA00022741"/>
    </source>
</evidence>
<dbReference type="STRING" id="7375.A0A0L0C7R1"/>
<dbReference type="PANTHER" id="PTHR12241">
    <property type="entry name" value="TUBULIN POLYGLUTAMYLASE"/>
    <property type="match status" value="1"/>
</dbReference>
<evidence type="ECO:0000313" key="5">
    <source>
        <dbReference type="EMBL" id="KNC28296.1"/>
    </source>
</evidence>
<dbReference type="EMBL" id="JRES01000799">
    <property type="protein sequence ID" value="KNC28296.1"/>
    <property type="molecule type" value="Genomic_DNA"/>
</dbReference>
<dbReference type="PROSITE" id="PS51221">
    <property type="entry name" value="TTL"/>
    <property type="match status" value="1"/>
</dbReference>
<dbReference type="GO" id="GO:0015631">
    <property type="term" value="F:tubulin binding"/>
    <property type="evidence" value="ECO:0007669"/>
    <property type="project" value="TreeGrafter"/>
</dbReference>
<accession>A0A0L0C7R1</accession>
<dbReference type="GO" id="GO:0070740">
    <property type="term" value="F:tubulin-glutamic acid ligase activity"/>
    <property type="evidence" value="ECO:0007669"/>
    <property type="project" value="TreeGrafter"/>
</dbReference>
<evidence type="ECO:0000256" key="3">
    <source>
        <dbReference type="ARBA" id="ARBA00022840"/>
    </source>
</evidence>
<dbReference type="GO" id="GO:0000226">
    <property type="term" value="P:microtubule cytoskeleton organization"/>
    <property type="evidence" value="ECO:0007669"/>
    <property type="project" value="TreeGrafter"/>
</dbReference>
<dbReference type="Proteomes" id="UP000037069">
    <property type="component" value="Unassembled WGS sequence"/>
</dbReference>
<keyword evidence="3" id="KW-0067">ATP-binding</keyword>
<dbReference type="OrthoDB" id="202825at2759"/>
<feature type="region of interest" description="Disordered" evidence="4">
    <location>
        <begin position="531"/>
        <end position="584"/>
    </location>
</feature>
<comment type="caution">
    <text evidence="5">The sequence shown here is derived from an EMBL/GenBank/DDBJ whole genome shotgun (WGS) entry which is preliminary data.</text>
</comment>
<feature type="compositionally biased region" description="Basic and acidic residues" evidence="4">
    <location>
        <begin position="116"/>
        <end position="131"/>
    </location>
</feature>
<keyword evidence="2" id="KW-0547">Nucleotide-binding</keyword>
<evidence type="ECO:0000256" key="1">
    <source>
        <dbReference type="ARBA" id="ARBA00022598"/>
    </source>
</evidence>
<reference evidence="5 6" key="1">
    <citation type="journal article" date="2015" name="Nat. Commun.">
        <title>Lucilia cuprina genome unlocks parasitic fly biology to underpin future interventions.</title>
        <authorList>
            <person name="Anstead C.A."/>
            <person name="Korhonen P.K."/>
            <person name="Young N.D."/>
            <person name="Hall R.S."/>
            <person name="Jex A.R."/>
            <person name="Murali S.C."/>
            <person name="Hughes D.S."/>
            <person name="Lee S.F."/>
            <person name="Perry T."/>
            <person name="Stroehlein A.J."/>
            <person name="Ansell B.R."/>
            <person name="Breugelmans B."/>
            <person name="Hofmann A."/>
            <person name="Qu J."/>
            <person name="Dugan S."/>
            <person name="Lee S.L."/>
            <person name="Chao H."/>
            <person name="Dinh H."/>
            <person name="Han Y."/>
            <person name="Doddapaneni H.V."/>
            <person name="Worley K.C."/>
            <person name="Muzny D.M."/>
            <person name="Ioannidis P."/>
            <person name="Waterhouse R.M."/>
            <person name="Zdobnov E.M."/>
            <person name="James P.J."/>
            <person name="Bagnall N.H."/>
            <person name="Kotze A.C."/>
            <person name="Gibbs R.A."/>
            <person name="Richards S."/>
            <person name="Batterham P."/>
            <person name="Gasser R.B."/>
        </authorList>
    </citation>
    <scope>NUCLEOTIDE SEQUENCE [LARGE SCALE GENOMIC DNA]</scope>
    <source>
        <strain evidence="5 6">LS</strain>
        <tissue evidence="5">Full body</tissue>
    </source>
</reference>